<dbReference type="OrthoDB" id="194358at2759"/>
<dbReference type="KEGG" id="shs:STEHIDRAFT_24537"/>
<evidence type="ECO:0000313" key="4">
    <source>
        <dbReference type="EMBL" id="EIM79419.1"/>
    </source>
</evidence>
<dbReference type="PROSITE" id="PS50297">
    <property type="entry name" value="ANK_REP_REGION"/>
    <property type="match status" value="2"/>
</dbReference>
<feature type="repeat" description="ANK" evidence="3">
    <location>
        <begin position="5"/>
        <end position="34"/>
    </location>
</feature>
<dbReference type="PROSITE" id="PS50088">
    <property type="entry name" value="ANK_REPEAT"/>
    <property type="match status" value="2"/>
</dbReference>
<dbReference type="PANTHER" id="PTHR24171">
    <property type="entry name" value="ANKYRIN REPEAT DOMAIN-CONTAINING PROTEIN 39-RELATED"/>
    <property type="match status" value="1"/>
</dbReference>
<dbReference type="InterPro" id="IPR002110">
    <property type="entry name" value="Ankyrin_rpt"/>
</dbReference>
<keyword evidence="2 3" id="KW-0040">ANK repeat</keyword>
<dbReference type="RefSeq" id="XP_007311468.1">
    <property type="nucleotide sequence ID" value="XM_007311406.1"/>
</dbReference>
<reference evidence="5" key="1">
    <citation type="journal article" date="2012" name="Science">
        <title>The Paleozoic origin of enzymatic lignin decomposition reconstructed from 31 fungal genomes.</title>
        <authorList>
            <person name="Floudas D."/>
            <person name="Binder M."/>
            <person name="Riley R."/>
            <person name="Barry K."/>
            <person name="Blanchette R.A."/>
            <person name="Henrissat B."/>
            <person name="Martinez A.T."/>
            <person name="Otillar R."/>
            <person name="Spatafora J.W."/>
            <person name="Yadav J.S."/>
            <person name="Aerts A."/>
            <person name="Benoit I."/>
            <person name="Boyd A."/>
            <person name="Carlson A."/>
            <person name="Copeland A."/>
            <person name="Coutinho P.M."/>
            <person name="de Vries R.P."/>
            <person name="Ferreira P."/>
            <person name="Findley K."/>
            <person name="Foster B."/>
            <person name="Gaskell J."/>
            <person name="Glotzer D."/>
            <person name="Gorecki P."/>
            <person name="Heitman J."/>
            <person name="Hesse C."/>
            <person name="Hori C."/>
            <person name="Igarashi K."/>
            <person name="Jurgens J.A."/>
            <person name="Kallen N."/>
            <person name="Kersten P."/>
            <person name="Kohler A."/>
            <person name="Kuees U."/>
            <person name="Kumar T.K.A."/>
            <person name="Kuo A."/>
            <person name="LaButti K."/>
            <person name="Larrondo L.F."/>
            <person name="Lindquist E."/>
            <person name="Ling A."/>
            <person name="Lombard V."/>
            <person name="Lucas S."/>
            <person name="Lundell T."/>
            <person name="Martin R."/>
            <person name="McLaughlin D.J."/>
            <person name="Morgenstern I."/>
            <person name="Morin E."/>
            <person name="Murat C."/>
            <person name="Nagy L.G."/>
            <person name="Nolan M."/>
            <person name="Ohm R.A."/>
            <person name="Patyshakuliyeva A."/>
            <person name="Rokas A."/>
            <person name="Ruiz-Duenas F.J."/>
            <person name="Sabat G."/>
            <person name="Salamov A."/>
            <person name="Samejima M."/>
            <person name="Schmutz J."/>
            <person name="Slot J.C."/>
            <person name="St John F."/>
            <person name="Stenlid J."/>
            <person name="Sun H."/>
            <person name="Sun S."/>
            <person name="Syed K."/>
            <person name="Tsang A."/>
            <person name="Wiebenga A."/>
            <person name="Young D."/>
            <person name="Pisabarro A."/>
            <person name="Eastwood D.C."/>
            <person name="Martin F."/>
            <person name="Cullen D."/>
            <person name="Grigoriev I.V."/>
            <person name="Hibbett D.S."/>
        </authorList>
    </citation>
    <scope>NUCLEOTIDE SEQUENCE [LARGE SCALE GENOMIC DNA]</scope>
    <source>
        <strain evidence="5">FP-91666</strain>
    </source>
</reference>
<proteinExistence type="predicted"/>
<feature type="non-terminal residue" evidence="4">
    <location>
        <position position="1"/>
    </location>
</feature>
<name>R7RVZ7_STEHR</name>
<dbReference type="Proteomes" id="UP000053927">
    <property type="component" value="Unassembled WGS sequence"/>
</dbReference>
<dbReference type="PANTHER" id="PTHR24171:SF9">
    <property type="entry name" value="ANKYRIN REPEAT DOMAIN-CONTAINING PROTEIN 39"/>
    <property type="match status" value="1"/>
</dbReference>
<protein>
    <submittedName>
        <fullName evidence="4">Uncharacterized protein</fullName>
    </submittedName>
</protein>
<dbReference type="EMBL" id="JH687405">
    <property type="protein sequence ID" value="EIM79419.1"/>
    <property type="molecule type" value="Genomic_DNA"/>
</dbReference>
<accession>R7RVZ7</accession>
<evidence type="ECO:0000256" key="1">
    <source>
        <dbReference type="ARBA" id="ARBA00022737"/>
    </source>
</evidence>
<feature type="non-terminal residue" evidence="4">
    <location>
        <position position="61"/>
    </location>
</feature>
<dbReference type="Gene3D" id="1.25.40.20">
    <property type="entry name" value="Ankyrin repeat-containing domain"/>
    <property type="match status" value="1"/>
</dbReference>
<organism evidence="4 5">
    <name type="scientific">Stereum hirsutum (strain FP-91666)</name>
    <name type="common">White-rot fungus</name>
    <dbReference type="NCBI Taxonomy" id="721885"/>
    <lineage>
        <taxon>Eukaryota</taxon>
        <taxon>Fungi</taxon>
        <taxon>Dikarya</taxon>
        <taxon>Basidiomycota</taxon>
        <taxon>Agaricomycotina</taxon>
        <taxon>Agaricomycetes</taxon>
        <taxon>Russulales</taxon>
        <taxon>Stereaceae</taxon>
        <taxon>Stereum</taxon>
    </lineage>
</organism>
<keyword evidence="5" id="KW-1185">Reference proteome</keyword>
<dbReference type="SMART" id="SM00248">
    <property type="entry name" value="ANK"/>
    <property type="match status" value="2"/>
</dbReference>
<sequence length="61" mass="6347">GIYFNALQAASAFGNISIVRLLLQNGADANAQGGIFSTALQAASYHGHIDIVELLLEMGAE</sequence>
<gene>
    <name evidence="4" type="ORF">STEHIDRAFT_24537</name>
</gene>
<dbReference type="InterPro" id="IPR036770">
    <property type="entry name" value="Ankyrin_rpt-contain_sf"/>
</dbReference>
<evidence type="ECO:0000256" key="2">
    <source>
        <dbReference type="ARBA" id="ARBA00023043"/>
    </source>
</evidence>
<dbReference type="SUPFAM" id="SSF48403">
    <property type="entry name" value="Ankyrin repeat"/>
    <property type="match status" value="1"/>
</dbReference>
<dbReference type="GeneID" id="18804330"/>
<feature type="repeat" description="ANK" evidence="3">
    <location>
        <begin position="38"/>
        <end position="61"/>
    </location>
</feature>
<keyword evidence="1" id="KW-0677">Repeat</keyword>
<evidence type="ECO:0000313" key="5">
    <source>
        <dbReference type="Proteomes" id="UP000053927"/>
    </source>
</evidence>
<dbReference type="Pfam" id="PF13637">
    <property type="entry name" value="Ank_4"/>
    <property type="match status" value="1"/>
</dbReference>
<dbReference type="OMA" id="AHQHLED"/>
<evidence type="ECO:0000256" key="3">
    <source>
        <dbReference type="PROSITE-ProRule" id="PRU00023"/>
    </source>
</evidence>
<dbReference type="AlphaFoldDB" id="R7RVZ7"/>